<gene>
    <name evidence="2" type="ORF">EV194_101387</name>
</gene>
<keyword evidence="3" id="KW-1185">Reference proteome</keyword>
<proteinExistence type="predicted"/>
<organism evidence="2 3">
    <name type="scientific">Natronoflexus pectinivorans</name>
    <dbReference type="NCBI Taxonomy" id="682526"/>
    <lineage>
        <taxon>Bacteria</taxon>
        <taxon>Pseudomonadati</taxon>
        <taxon>Bacteroidota</taxon>
        <taxon>Bacteroidia</taxon>
        <taxon>Marinilabiliales</taxon>
        <taxon>Marinilabiliaceae</taxon>
        <taxon>Natronoflexus</taxon>
    </lineage>
</organism>
<dbReference type="InterPro" id="IPR052548">
    <property type="entry name" value="Type_VII_TA_antitoxin"/>
</dbReference>
<accession>A0A4R2GNA2</accession>
<comment type="caution">
    <text evidence="2">The sequence shown here is derived from an EMBL/GenBank/DDBJ whole genome shotgun (WGS) entry which is preliminary data.</text>
</comment>
<reference evidence="2 3" key="1">
    <citation type="submission" date="2019-03" db="EMBL/GenBank/DDBJ databases">
        <title>Genomic Encyclopedia of Type Strains, Phase IV (KMG-IV): sequencing the most valuable type-strain genomes for metagenomic binning, comparative biology and taxonomic classification.</title>
        <authorList>
            <person name="Goeker M."/>
        </authorList>
    </citation>
    <scope>NUCLEOTIDE SEQUENCE [LARGE SCALE GENOMIC DNA]</scope>
    <source>
        <strain evidence="2 3">DSM 24179</strain>
    </source>
</reference>
<dbReference type="InterPro" id="IPR043519">
    <property type="entry name" value="NT_sf"/>
</dbReference>
<dbReference type="Gene3D" id="3.30.460.10">
    <property type="entry name" value="Beta Polymerase, domain 2"/>
    <property type="match status" value="1"/>
</dbReference>
<evidence type="ECO:0000259" key="1">
    <source>
        <dbReference type="Pfam" id="PF01909"/>
    </source>
</evidence>
<dbReference type="PANTHER" id="PTHR33933">
    <property type="entry name" value="NUCLEOTIDYLTRANSFERASE"/>
    <property type="match status" value="1"/>
</dbReference>
<dbReference type="EMBL" id="SLWK01000001">
    <property type="protein sequence ID" value="TCO10755.1"/>
    <property type="molecule type" value="Genomic_DNA"/>
</dbReference>
<dbReference type="GO" id="GO:0016779">
    <property type="term" value="F:nucleotidyltransferase activity"/>
    <property type="evidence" value="ECO:0007669"/>
    <property type="project" value="InterPro"/>
</dbReference>
<name>A0A4R2GNA2_9BACT</name>
<dbReference type="Pfam" id="PF01909">
    <property type="entry name" value="NTP_transf_2"/>
    <property type="match status" value="1"/>
</dbReference>
<dbReference type="PANTHER" id="PTHR33933:SF3">
    <property type="entry name" value="PROTEIN ADENYLYLTRANSFERASE MJ0604-RELATED"/>
    <property type="match status" value="1"/>
</dbReference>
<dbReference type="SUPFAM" id="SSF81301">
    <property type="entry name" value="Nucleotidyltransferase"/>
    <property type="match status" value="1"/>
</dbReference>
<feature type="domain" description="Polymerase nucleotidyl transferase" evidence="1">
    <location>
        <begin position="25"/>
        <end position="98"/>
    </location>
</feature>
<evidence type="ECO:0000313" key="2">
    <source>
        <dbReference type="EMBL" id="TCO10755.1"/>
    </source>
</evidence>
<sequence>MRNLIIFDLDKTCLMTNDNSNTFSIIREIVSRILPNSKILLFGSRARKDYSDDSDYDFLIITRETIDIRKKRTLKSVLRKELAQLKIPADILIQSEEEIISKKEITGHILRHVLREGVAL</sequence>
<evidence type="ECO:0000313" key="3">
    <source>
        <dbReference type="Proteomes" id="UP000295221"/>
    </source>
</evidence>
<dbReference type="AlphaFoldDB" id="A0A4R2GNA2"/>
<dbReference type="Proteomes" id="UP000295221">
    <property type="component" value="Unassembled WGS sequence"/>
</dbReference>
<protein>
    <recommendedName>
        <fullName evidence="1">Polymerase nucleotidyl transferase domain-containing protein</fullName>
    </recommendedName>
</protein>
<dbReference type="InterPro" id="IPR002934">
    <property type="entry name" value="Polymerase_NTP_transf_dom"/>
</dbReference>